<organism evidence="1 2">
    <name type="scientific">Marinibaculum pumilum</name>
    <dbReference type="NCBI Taxonomy" id="1766165"/>
    <lineage>
        <taxon>Bacteria</taxon>
        <taxon>Pseudomonadati</taxon>
        <taxon>Pseudomonadota</taxon>
        <taxon>Alphaproteobacteria</taxon>
        <taxon>Rhodospirillales</taxon>
        <taxon>Rhodospirillaceae</taxon>
        <taxon>Marinibaculum</taxon>
    </lineage>
</organism>
<dbReference type="Pfam" id="PF00300">
    <property type="entry name" value="His_Phos_1"/>
    <property type="match status" value="1"/>
</dbReference>
<dbReference type="InterPro" id="IPR029033">
    <property type="entry name" value="His_PPase_superfam"/>
</dbReference>
<dbReference type="PANTHER" id="PTHR48100">
    <property type="entry name" value="BROAD-SPECIFICITY PHOSPHATASE YOR283W-RELATED"/>
    <property type="match status" value="1"/>
</dbReference>
<dbReference type="InterPro" id="IPR050275">
    <property type="entry name" value="PGM_Phosphatase"/>
</dbReference>
<dbReference type="GO" id="GO:0016787">
    <property type="term" value="F:hydrolase activity"/>
    <property type="evidence" value="ECO:0007669"/>
    <property type="project" value="UniProtKB-KW"/>
</dbReference>
<dbReference type="EC" id="3.1.3.-" evidence="1"/>
<name>A0ABV7L7B1_9PROT</name>
<dbReference type="SMART" id="SM00855">
    <property type="entry name" value="PGAM"/>
    <property type="match status" value="1"/>
</dbReference>
<proteinExistence type="predicted"/>
<dbReference type="Proteomes" id="UP001595528">
    <property type="component" value="Unassembled WGS sequence"/>
</dbReference>
<evidence type="ECO:0000313" key="1">
    <source>
        <dbReference type="EMBL" id="MFC3230500.1"/>
    </source>
</evidence>
<keyword evidence="2" id="KW-1185">Reference proteome</keyword>
<dbReference type="PANTHER" id="PTHR48100:SF59">
    <property type="entry name" value="ADENOSYLCOBALAMIN_ALPHA-RIBAZOLE PHOSPHATASE"/>
    <property type="match status" value="1"/>
</dbReference>
<evidence type="ECO:0000313" key="2">
    <source>
        <dbReference type="Proteomes" id="UP001595528"/>
    </source>
</evidence>
<dbReference type="InterPro" id="IPR013078">
    <property type="entry name" value="His_Pase_superF_clade-1"/>
</dbReference>
<dbReference type="CDD" id="cd07067">
    <property type="entry name" value="HP_PGM_like"/>
    <property type="match status" value="1"/>
</dbReference>
<protein>
    <submittedName>
        <fullName evidence="1">Histidine phosphatase family protein</fullName>
        <ecNumber evidence="1">3.1.3.-</ecNumber>
    </submittedName>
</protein>
<accession>A0ABV7L7B1</accession>
<sequence>MTDLPFTPLPGTRARRRLYLMRHGDVDYRVPSSASAHIDTLPLTNRGEAQARAMGEVLRDVPFDHAAHTGLHRTRHTAELVLGSREIDLVPVERLKEMRTGNIRAWSRDRMEREFNSSFANATDPDRTFAEGGETYRQFWDRVMPAFLALATAPGWTHMLLVAHGGTNRNILAWACGAGLAGIGRWEQDSGCLNVIDLDMAPGDPDGAETAGSMQVAHAMLRLANFRPENPAHIGNNRTVLEQMVLDVRGSRDESAA</sequence>
<dbReference type="RefSeq" id="WP_379905716.1">
    <property type="nucleotide sequence ID" value="NZ_JBHRTR010000046.1"/>
</dbReference>
<dbReference type="Gene3D" id="3.40.50.1240">
    <property type="entry name" value="Phosphoglycerate mutase-like"/>
    <property type="match status" value="1"/>
</dbReference>
<dbReference type="SUPFAM" id="SSF53254">
    <property type="entry name" value="Phosphoglycerate mutase-like"/>
    <property type="match status" value="1"/>
</dbReference>
<dbReference type="EMBL" id="JBHRTR010000046">
    <property type="protein sequence ID" value="MFC3230500.1"/>
    <property type="molecule type" value="Genomic_DNA"/>
</dbReference>
<comment type="caution">
    <text evidence="1">The sequence shown here is derived from an EMBL/GenBank/DDBJ whole genome shotgun (WGS) entry which is preliminary data.</text>
</comment>
<keyword evidence="1" id="KW-0378">Hydrolase</keyword>
<gene>
    <name evidence="1" type="ORF">ACFOGJ_24845</name>
</gene>
<reference evidence="2" key="1">
    <citation type="journal article" date="2019" name="Int. J. Syst. Evol. Microbiol.">
        <title>The Global Catalogue of Microorganisms (GCM) 10K type strain sequencing project: providing services to taxonomists for standard genome sequencing and annotation.</title>
        <authorList>
            <consortium name="The Broad Institute Genomics Platform"/>
            <consortium name="The Broad Institute Genome Sequencing Center for Infectious Disease"/>
            <person name="Wu L."/>
            <person name="Ma J."/>
        </authorList>
    </citation>
    <scope>NUCLEOTIDE SEQUENCE [LARGE SCALE GENOMIC DNA]</scope>
    <source>
        <strain evidence="2">KCTC 42964</strain>
    </source>
</reference>